<dbReference type="InterPro" id="IPR029063">
    <property type="entry name" value="SAM-dependent_MTases_sf"/>
</dbReference>
<dbReference type="InterPro" id="IPR003356">
    <property type="entry name" value="DNA_methylase_A-5"/>
</dbReference>
<dbReference type="Gene3D" id="3.40.50.150">
    <property type="entry name" value="Vaccinia Virus protein VP39"/>
    <property type="match status" value="1"/>
</dbReference>
<dbReference type="GO" id="GO:0008170">
    <property type="term" value="F:N-methyltransferase activity"/>
    <property type="evidence" value="ECO:0007669"/>
    <property type="project" value="InterPro"/>
</dbReference>
<dbReference type="EMBL" id="MRZU01000003">
    <property type="protein sequence ID" value="OUJ18895.1"/>
    <property type="molecule type" value="Genomic_DNA"/>
</dbReference>
<sequence length="181" mass="21117">MANGSMSVQNKQGEIRKKIIQNDLLDTVIALPKELFYTTSIPACIWIFAKGKETDKYRDRPKETLFIDAREHYKSIDKTQNTLKKEHIDKIANKVRAYRGEETAGEYEDEKGFCKITTTQEIAENNYIITPGRYVGIKENNEDDIPYDIKMEKLTSELREQFKKSNQLQKQIETNLERLGF</sequence>
<feature type="domain" description="DNA methylase adenine-specific" evidence="1">
    <location>
        <begin position="1"/>
        <end position="142"/>
    </location>
</feature>
<protein>
    <submittedName>
        <fullName evidence="2">Type I restriction-modification system methyltransferase and restriction endonuclease</fullName>
    </submittedName>
</protein>
<comment type="caution">
    <text evidence="2">The sequence shown here is derived from an EMBL/GenBank/DDBJ whole genome shotgun (WGS) entry which is preliminary data.</text>
</comment>
<dbReference type="Pfam" id="PF02384">
    <property type="entry name" value="N6_Mtase"/>
    <property type="match status" value="1"/>
</dbReference>
<keyword evidence="2" id="KW-0808">Transferase</keyword>
<organism evidence="2 3">
    <name type="scientific">Methanonatronarchaeum thermophilum</name>
    <dbReference type="NCBI Taxonomy" id="1927129"/>
    <lineage>
        <taxon>Archaea</taxon>
        <taxon>Methanobacteriati</taxon>
        <taxon>Methanobacteriota</taxon>
        <taxon>Methanonatronarchaeia</taxon>
        <taxon>Methanonatronarchaeales</taxon>
        <taxon>Methanonatronarchaeaceae</taxon>
        <taxon>Methanonatronarchaeum</taxon>
    </lineage>
</organism>
<dbReference type="GO" id="GO:0003677">
    <property type="term" value="F:DNA binding"/>
    <property type="evidence" value="ECO:0007669"/>
    <property type="project" value="InterPro"/>
</dbReference>
<dbReference type="Proteomes" id="UP000195137">
    <property type="component" value="Unassembled WGS sequence"/>
</dbReference>
<gene>
    <name evidence="2" type="ORF">AMET1_0546</name>
</gene>
<keyword evidence="2" id="KW-0255">Endonuclease</keyword>
<name>A0A1Y3GHI1_9EURY</name>
<keyword evidence="2" id="KW-0489">Methyltransferase</keyword>
<dbReference type="SUPFAM" id="SSF53335">
    <property type="entry name" value="S-adenosyl-L-methionine-dependent methyltransferases"/>
    <property type="match status" value="1"/>
</dbReference>
<dbReference type="PANTHER" id="PTHR42998:SF1">
    <property type="entry name" value="TYPE I RESTRICTION ENZYME HINDI METHYLASE SUBUNIT"/>
    <property type="match status" value="1"/>
</dbReference>
<keyword evidence="2" id="KW-0540">Nuclease</keyword>
<accession>A0A1Y3GHI1</accession>
<evidence type="ECO:0000259" key="1">
    <source>
        <dbReference type="Pfam" id="PF02384"/>
    </source>
</evidence>
<dbReference type="PANTHER" id="PTHR42998">
    <property type="entry name" value="TYPE I RESTRICTION ENZYME HINDVIIP M PROTEIN-RELATED"/>
    <property type="match status" value="1"/>
</dbReference>
<dbReference type="GO" id="GO:0004519">
    <property type="term" value="F:endonuclease activity"/>
    <property type="evidence" value="ECO:0007669"/>
    <property type="project" value="UniProtKB-KW"/>
</dbReference>
<proteinExistence type="predicted"/>
<keyword evidence="3" id="KW-1185">Reference proteome</keyword>
<reference evidence="2 3" key="1">
    <citation type="submission" date="2016-12" db="EMBL/GenBank/DDBJ databases">
        <title>Discovery of methanogenic haloarchaea.</title>
        <authorList>
            <person name="Sorokin D.Y."/>
            <person name="Makarova K.S."/>
            <person name="Abbas B."/>
            <person name="Ferrer M."/>
            <person name="Golyshin P.N."/>
        </authorList>
    </citation>
    <scope>NUCLEOTIDE SEQUENCE [LARGE SCALE GENOMIC DNA]</scope>
    <source>
        <strain evidence="2">AMET1</strain>
    </source>
</reference>
<keyword evidence="2" id="KW-0378">Hydrolase</keyword>
<dbReference type="InterPro" id="IPR052916">
    <property type="entry name" value="Type-I_RE_MTase_Subunit"/>
</dbReference>
<evidence type="ECO:0000313" key="2">
    <source>
        <dbReference type="EMBL" id="OUJ18895.1"/>
    </source>
</evidence>
<dbReference type="AlphaFoldDB" id="A0A1Y3GHI1"/>
<evidence type="ECO:0000313" key="3">
    <source>
        <dbReference type="Proteomes" id="UP000195137"/>
    </source>
</evidence>
<dbReference type="GO" id="GO:0032259">
    <property type="term" value="P:methylation"/>
    <property type="evidence" value="ECO:0007669"/>
    <property type="project" value="UniProtKB-KW"/>
</dbReference>